<dbReference type="AlphaFoldDB" id="A0A0E9U120"/>
<protein>
    <submittedName>
        <fullName evidence="1">Uncharacterized protein</fullName>
    </submittedName>
</protein>
<accession>A0A0E9U120</accession>
<proteinExistence type="predicted"/>
<reference evidence="1" key="2">
    <citation type="journal article" date="2015" name="Fish Shellfish Immunol.">
        <title>Early steps in the European eel (Anguilla anguilla)-Vibrio vulnificus interaction in the gills: Role of the RtxA13 toxin.</title>
        <authorList>
            <person name="Callol A."/>
            <person name="Pajuelo D."/>
            <person name="Ebbesson L."/>
            <person name="Teles M."/>
            <person name="MacKenzie S."/>
            <person name="Amaro C."/>
        </authorList>
    </citation>
    <scope>NUCLEOTIDE SEQUENCE</scope>
</reference>
<name>A0A0E9U120_ANGAN</name>
<organism evidence="1">
    <name type="scientific">Anguilla anguilla</name>
    <name type="common">European freshwater eel</name>
    <name type="synonym">Muraena anguilla</name>
    <dbReference type="NCBI Taxonomy" id="7936"/>
    <lineage>
        <taxon>Eukaryota</taxon>
        <taxon>Metazoa</taxon>
        <taxon>Chordata</taxon>
        <taxon>Craniata</taxon>
        <taxon>Vertebrata</taxon>
        <taxon>Euteleostomi</taxon>
        <taxon>Actinopterygii</taxon>
        <taxon>Neopterygii</taxon>
        <taxon>Teleostei</taxon>
        <taxon>Anguilliformes</taxon>
        <taxon>Anguillidae</taxon>
        <taxon>Anguilla</taxon>
    </lineage>
</organism>
<reference evidence="1" key="1">
    <citation type="submission" date="2014-11" db="EMBL/GenBank/DDBJ databases">
        <authorList>
            <person name="Amaro Gonzalez C."/>
        </authorList>
    </citation>
    <scope>NUCLEOTIDE SEQUENCE</scope>
</reference>
<sequence length="23" mass="2728">MCEKGNIYMIAINMTEEIARYFS</sequence>
<evidence type="ECO:0000313" key="1">
    <source>
        <dbReference type="EMBL" id="JAH59491.1"/>
    </source>
</evidence>
<dbReference type="EMBL" id="GBXM01049086">
    <property type="protein sequence ID" value="JAH59491.1"/>
    <property type="molecule type" value="Transcribed_RNA"/>
</dbReference>